<gene>
    <name evidence="10" type="ORF">IAB73_01525</name>
</gene>
<proteinExistence type="inferred from homology"/>
<keyword evidence="5 8" id="KW-0472">Membrane</keyword>
<comment type="subcellular location">
    <subcellularLocation>
        <location evidence="1">Cell membrane</location>
        <topology evidence="1">Multi-pass membrane protein</topology>
    </subcellularLocation>
    <subcellularLocation>
        <location evidence="6">Membrane</location>
        <topology evidence="6">Multi-pass membrane protein</topology>
    </subcellularLocation>
</comment>
<organism evidence="10 11">
    <name type="scientific">Candidatus Onthenecus intestinigallinarum</name>
    <dbReference type="NCBI Taxonomy" id="2840875"/>
    <lineage>
        <taxon>Bacteria</taxon>
        <taxon>Bacillati</taxon>
        <taxon>Bacillota</taxon>
        <taxon>Clostridia</taxon>
        <taxon>Eubacteriales</taxon>
        <taxon>Candidatus Onthenecus</taxon>
    </lineage>
</organism>
<reference evidence="10" key="2">
    <citation type="journal article" date="2021" name="PeerJ">
        <title>Extensive microbial diversity within the chicken gut microbiome revealed by metagenomics and culture.</title>
        <authorList>
            <person name="Gilroy R."/>
            <person name="Ravi A."/>
            <person name="Getino M."/>
            <person name="Pursley I."/>
            <person name="Horton D.L."/>
            <person name="Alikhan N.F."/>
            <person name="Baker D."/>
            <person name="Gharbi K."/>
            <person name="Hall N."/>
            <person name="Watson M."/>
            <person name="Adriaenssens E.M."/>
            <person name="Foster-Nyarko E."/>
            <person name="Jarju S."/>
            <person name="Secka A."/>
            <person name="Antonio M."/>
            <person name="Oren A."/>
            <person name="Chaudhuri R.R."/>
            <person name="La Ragione R."/>
            <person name="Hildebrand F."/>
            <person name="Pallen M.J."/>
        </authorList>
    </citation>
    <scope>NUCLEOTIDE SEQUENCE</scope>
    <source>
        <strain evidence="10">ChiSxjej2B14-6234</strain>
    </source>
</reference>
<comment type="similarity">
    <text evidence="6">Belongs to the exbB/tolQ family.</text>
</comment>
<evidence type="ECO:0000256" key="4">
    <source>
        <dbReference type="ARBA" id="ARBA00022989"/>
    </source>
</evidence>
<feature type="domain" description="MotA/TolQ/ExbB proton channel" evidence="9">
    <location>
        <begin position="110"/>
        <end position="194"/>
    </location>
</feature>
<accession>A0A9D1CPI9</accession>
<evidence type="ECO:0000313" key="11">
    <source>
        <dbReference type="Proteomes" id="UP000886887"/>
    </source>
</evidence>
<dbReference type="AlphaFoldDB" id="A0A9D1CPI9"/>
<keyword evidence="6" id="KW-0653">Protein transport</keyword>
<dbReference type="EMBL" id="DVFJ01000006">
    <property type="protein sequence ID" value="HIQ70881.1"/>
    <property type="molecule type" value="Genomic_DNA"/>
</dbReference>
<evidence type="ECO:0000256" key="3">
    <source>
        <dbReference type="ARBA" id="ARBA00022692"/>
    </source>
</evidence>
<feature type="transmembrane region" description="Helical" evidence="8">
    <location>
        <begin position="12"/>
        <end position="35"/>
    </location>
</feature>
<keyword evidence="3 8" id="KW-0812">Transmembrane</keyword>
<name>A0A9D1CPI9_9FIRM</name>
<evidence type="ECO:0000313" key="10">
    <source>
        <dbReference type="EMBL" id="HIQ70881.1"/>
    </source>
</evidence>
<dbReference type="GO" id="GO:0015031">
    <property type="term" value="P:protein transport"/>
    <property type="evidence" value="ECO:0007669"/>
    <property type="project" value="UniProtKB-KW"/>
</dbReference>
<evidence type="ECO:0000256" key="5">
    <source>
        <dbReference type="ARBA" id="ARBA00023136"/>
    </source>
</evidence>
<dbReference type="Pfam" id="PF01618">
    <property type="entry name" value="MotA_ExbB"/>
    <property type="match status" value="1"/>
</dbReference>
<evidence type="ECO:0000256" key="6">
    <source>
        <dbReference type="RuleBase" id="RU004057"/>
    </source>
</evidence>
<sequence>MTEQLLKSILENLAAFAIYAAIVLIFIVASFKCFVPLSRNASALRRAARRLIDEGKRGVDVPSWNSLDFLGRSLQDDWMRFLQNAQTRDAHGGSCDVEDYINEDTAIDEASNLQLAEMIPGVMVSLGILGTFLGLVTGLSGLALTDDTATMLSAIDQLIGGMSTAFLTSIFGVIASLTFNFLNRYNTGKAQRALSHFIDAFQQYGMPKPVDDRTQLIAMQQEQTAYLRTAVEEVSARLVTQIEQSILRALLPVQRSMDNFIVAATREQVEGIDRVAARFVERMDAAMGGRLQNLSDKLDEMAASNRATQQDMKAAAEAIATMTQDVVNMHALSQSVLEQFQAYTADMSLNKQNVQESAARCARMIEEAQASLSRMTQEAETSLANSMEKVAQTAAQQTRYLAKLQEYQAAVQQGQQQYVAWTDKFLASAQTQSLTTAKELERVSASVKDSAALLNSAYLSFCEQLEEGLSKGLALLDENVTTTTRQLGTTLAGIRQTTDALPALLAGSARKYSAQVDQFVGALQQLQRSLERTAQAAEDASREQTQREVS</sequence>
<reference evidence="10" key="1">
    <citation type="submission" date="2020-10" db="EMBL/GenBank/DDBJ databases">
        <authorList>
            <person name="Gilroy R."/>
        </authorList>
    </citation>
    <scope>NUCLEOTIDE SEQUENCE</scope>
    <source>
        <strain evidence="10">ChiSxjej2B14-6234</strain>
    </source>
</reference>
<protein>
    <submittedName>
        <fullName evidence="10">MotA/TolQ/ExbB proton channel family protein</fullName>
    </submittedName>
</protein>
<keyword evidence="4 8" id="KW-1133">Transmembrane helix</keyword>
<feature type="transmembrane region" description="Helical" evidence="8">
    <location>
        <begin position="164"/>
        <end position="182"/>
    </location>
</feature>
<evidence type="ECO:0000256" key="2">
    <source>
        <dbReference type="ARBA" id="ARBA00022475"/>
    </source>
</evidence>
<keyword evidence="2" id="KW-1003">Cell membrane</keyword>
<dbReference type="InterPro" id="IPR002898">
    <property type="entry name" value="MotA_ExbB_proton_chnl"/>
</dbReference>
<dbReference type="GO" id="GO:0005886">
    <property type="term" value="C:plasma membrane"/>
    <property type="evidence" value="ECO:0007669"/>
    <property type="project" value="UniProtKB-SubCell"/>
</dbReference>
<keyword evidence="7" id="KW-0175">Coiled coil</keyword>
<keyword evidence="6" id="KW-0813">Transport</keyword>
<feature type="transmembrane region" description="Helical" evidence="8">
    <location>
        <begin position="122"/>
        <end position="144"/>
    </location>
</feature>
<evidence type="ECO:0000256" key="1">
    <source>
        <dbReference type="ARBA" id="ARBA00004651"/>
    </source>
</evidence>
<comment type="caution">
    <text evidence="10">The sequence shown here is derived from an EMBL/GenBank/DDBJ whole genome shotgun (WGS) entry which is preliminary data.</text>
</comment>
<evidence type="ECO:0000259" key="9">
    <source>
        <dbReference type="Pfam" id="PF01618"/>
    </source>
</evidence>
<evidence type="ECO:0000256" key="8">
    <source>
        <dbReference type="SAM" id="Phobius"/>
    </source>
</evidence>
<feature type="coiled-coil region" evidence="7">
    <location>
        <begin position="358"/>
        <end position="385"/>
    </location>
</feature>
<dbReference type="Proteomes" id="UP000886887">
    <property type="component" value="Unassembled WGS sequence"/>
</dbReference>
<evidence type="ECO:0000256" key="7">
    <source>
        <dbReference type="SAM" id="Coils"/>
    </source>
</evidence>